<evidence type="ECO:0000313" key="13">
    <source>
        <dbReference type="EMBL" id="KAG2526093.1"/>
    </source>
</evidence>
<gene>
    <name evidence="14" type="ORF">BBI17_004564</name>
    <name evidence="15" type="ORF">BBO99_00004393</name>
    <name evidence="12" type="ORF">JM16_005048</name>
    <name evidence="13" type="ORF">JM18_004550</name>
</gene>
<dbReference type="EC" id="2.4.1.-" evidence="11"/>
<dbReference type="EMBL" id="JPWU03000109">
    <property type="protein sequence ID" value="KAG2526093.1"/>
    <property type="molecule type" value="Genomic_DNA"/>
</dbReference>
<dbReference type="GO" id="GO:0006506">
    <property type="term" value="P:GPI anchor biosynthetic process"/>
    <property type="evidence" value="ECO:0007669"/>
    <property type="project" value="UniProtKB-KW"/>
</dbReference>
<dbReference type="Proteomes" id="UP000785171">
    <property type="component" value="Unassembled WGS sequence"/>
</dbReference>
<keyword evidence="8 11" id="KW-1133">Transmembrane helix</keyword>
<evidence type="ECO:0000256" key="2">
    <source>
        <dbReference type="ARBA" id="ARBA00004687"/>
    </source>
</evidence>
<protein>
    <recommendedName>
        <fullName evidence="11">Mannosyltransferase</fullName>
        <ecNumber evidence="11">2.4.1.-</ecNumber>
    </recommendedName>
</protein>
<feature type="transmembrane region" description="Helical" evidence="11">
    <location>
        <begin position="121"/>
        <end position="140"/>
    </location>
</feature>
<sequence>MHKTWSLYALLAALRVAGSVFLLGMVHPDEFFQSQEVMARHVLPIESPLRRQLFLPFLVAGGPYKLLELLGVQPAGFLLLVLPRLLLCGASFLIDAVLYAVVGKLSQVQNQRHTQERQEKALVLFASSWPTLVFLCRPFSNTFETLVLTLCFAALFLVNPYRRILGGLLHVQTLLLGSLLAVGFFTRFTFPVFFFALGLELVRQQDELLVNAANKKEDEGAPSVVRRVVATIGVLLQGLMAFLWWVLIFVAMDTLYYRPELFVKEQNGSLLKRIAENAVVAPLNNLFYNMQYDNLELHGVHPRLTHLTVNMPMLFGPVFLVFLVQFLRYPDRLFFGNACVFFPLTM</sequence>
<dbReference type="EMBL" id="JPWV03000118">
    <property type="protein sequence ID" value="KAG2524266.1"/>
    <property type="molecule type" value="Genomic_DNA"/>
</dbReference>
<dbReference type="EMBL" id="MAYM02001459">
    <property type="protein sequence ID" value="RLN15324.1"/>
    <property type="molecule type" value="Genomic_DNA"/>
</dbReference>
<evidence type="ECO:0000256" key="10">
    <source>
        <dbReference type="ARBA" id="ARBA00038466"/>
    </source>
</evidence>
<evidence type="ECO:0000256" key="9">
    <source>
        <dbReference type="ARBA" id="ARBA00023136"/>
    </source>
</evidence>
<dbReference type="AlphaFoldDB" id="A0A421GRK7"/>
<dbReference type="InterPro" id="IPR005599">
    <property type="entry name" value="GPI_mannosylTrfase"/>
</dbReference>
<comment type="pathway">
    <text evidence="2">Glycolipid biosynthesis; glycosylphosphatidylinositol-anchor biosynthesis.</text>
</comment>
<keyword evidence="5" id="KW-0808">Transferase</keyword>
<dbReference type="Proteomes" id="UP000285883">
    <property type="component" value="Unassembled WGS sequence"/>
</dbReference>
<evidence type="ECO:0000256" key="5">
    <source>
        <dbReference type="ARBA" id="ARBA00022679"/>
    </source>
</evidence>
<evidence type="ECO:0000256" key="6">
    <source>
        <dbReference type="ARBA" id="ARBA00022692"/>
    </source>
</evidence>
<feature type="transmembrane region" description="Helical" evidence="11">
    <location>
        <begin position="307"/>
        <end position="327"/>
    </location>
</feature>
<evidence type="ECO:0000256" key="1">
    <source>
        <dbReference type="ARBA" id="ARBA00004477"/>
    </source>
</evidence>
<evidence type="ECO:0000313" key="12">
    <source>
        <dbReference type="EMBL" id="KAG2524266.1"/>
    </source>
</evidence>
<keyword evidence="9 11" id="KW-0472">Membrane</keyword>
<evidence type="ECO:0000256" key="8">
    <source>
        <dbReference type="ARBA" id="ARBA00022989"/>
    </source>
</evidence>
<keyword evidence="6 11" id="KW-0812">Transmembrane</keyword>
<accession>A0A421GRK7</accession>
<organism evidence="15 16">
    <name type="scientific">Phytophthora kernoviae</name>
    <dbReference type="NCBI Taxonomy" id="325452"/>
    <lineage>
        <taxon>Eukaryota</taxon>
        <taxon>Sar</taxon>
        <taxon>Stramenopiles</taxon>
        <taxon>Oomycota</taxon>
        <taxon>Peronosporomycetes</taxon>
        <taxon>Peronosporales</taxon>
        <taxon>Peronosporaceae</taxon>
        <taxon>Phytophthora</taxon>
    </lineage>
</organism>
<evidence type="ECO:0000256" key="11">
    <source>
        <dbReference type="RuleBase" id="RU363075"/>
    </source>
</evidence>
<dbReference type="Proteomes" id="UP000285624">
    <property type="component" value="Unassembled WGS sequence"/>
</dbReference>
<feature type="transmembrane region" description="Helical" evidence="11">
    <location>
        <begin position="174"/>
        <end position="199"/>
    </location>
</feature>
<comment type="similarity">
    <text evidence="10">Belongs to the glycosyltransferase 22 family. PIGZ subfamily.</text>
</comment>
<comment type="subcellular location">
    <subcellularLocation>
        <location evidence="1 11">Endoplasmic reticulum membrane</location>
        <topology evidence="1 11">Multi-pass membrane protein</topology>
    </subcellularLocation>
</comment>
<dbReference type="PANTHER" id="PTHR22760">
    <property type="entry name" value="GLYCOSYLTRANSFERASE"/>
    <property type="match status" value="1"/>
</dbReference>
<dbReference type="Proteomes" id="UP000792063">
    <property type="component" value="Unassembled WGS sequence"/>
</dbReference>
<keyword evidence="16" id="KW-1185">Reference proteome</keyword>
<comment type="caution">
    <text evidence="15">The sequence shown here is derived from an EMBL/GenBank/DDBJ whole genome shotgun (WGS) entry which is preliminary data.</text>
</comment>
<name>A0A421GRK7_9STRA</name>
<evidence type="ECO:0000256" key="3">
    <source>
        <dbReference type="ARBA" id="ARBA00022502"/>
    </source>
</evidence>
<feature type="transmembrane region" description="Helical" evidence="11">
    <location>
        <begin position="75"/>
        <end position="101"/>
    </location>
</feature>
<reference evidence="12" key="1">
    <citation type="journal article" date="2015" name="Genom Data">
        <title>Genome sequences of six Phytophthora species associated with forests in New Zealand.</title>
        <authorList>
            <person name="Studholme D.J."/>
            <person name="McDougal R.L."/>
            <person name="Sambles C."/>
            <person name="Hansen E."/>
            <person name="Hardy G."/>
            <person name="Grant M."/>
            <person name="Ganley R.J."/>
            <person name="Williams N.M."/>
        </authorList>
    </citation>
    <scope>NUCLEOTIDE SEQUENCE</scope>
    <source>
        <strain evidence="12">NZFS 2646</strain>
        <strain evidence="13">NZFS 3630</strain>
    </source>
</reference>
<evidence type="ECO:0000256" key="4">
    <source>
        <dbReference type="ARBA" id="ARBA00022676"/>
    </source>
</evidence>
<evidence type="ECO:0000256" key="7">
    <source>
        <dbReference type="ARBA" id="ARBA00022824"/>
    </source>
</evidence>
<evidence type="ECO:0000313" key="16">
    <source>
        <dbReference type="Proteomes" id="UP000285624"/>
    </source>
</evidence>
<reference evidence="16 17" key="2">
    <citation type="submission" date="2018-07" db="EMBL/GenBank/DDBJ databases">
        <title>Genome sequencing of oomycete isolates from Chile give support for New Zealand origin for Phytophthora kernoviae and make available the first Nothophytophthora sp. genome.</title>
        <authorList>
            <person name="Studholme D.J."/>
            <person name="Sanfuentes E."/>
            <person name="Panda P."/>
            <person name="Hill R."/>
            <person name="Sambles C."/>
            <person name="Grant M."/>
            <person name="Williams N.M."/>
            <person name="Mcdougal R.L."/>
        </authorList>
    </citation>
    <scope>NUCLEOTIDE SEQUENCE [LARGE SCALE GENOMIC DNA]</scope>
    <source>
        <strain evidence="14">Chile2</strain>
        <strain evidence="15">Chile4</strain>
    </source>
</reference>
<keyword evidence="3" id="KW-0337">GPI-anchor biosynthesis</keyword>
<reference evidence="12" key="3">
    <citation type="submission" date="2020-06" db="EMBL/GenBank/DDBJ databases">
        <authorList>
            <person name="Studholme D.J."/>
        </authorList>
    </citation>
    <scope>NUCLEOTIDE SEQUENCE</scope>
    <source>
        <strain evidence="12">NZFS 2646</strain>
        <strain evidence="13">NZFS 3630</strain>
    </source>
</reference>
<evidence type="ECO:0000313" key="17">
    <source>
        <dbReference type="Proteomes" id="UP000285883"/>
    </source>
</evidence>
<dbReference type="PANTHER" id="PTHR22760:SF3">
    <property type="entry name" value="GPI MANNOSYLTRANSFERASE 4"/>
    <property type="match status" value="1"/>
</dbReference>
<keyword evidence="7 11" id="KW-0256">Endoplasmic reticulum</keyword>
<dbReference type="Pfam" id="PF03901">
    <property type="entry name" value="Glyco_transf_22"/>
    <property type="match status" value="1"/>
</dbReference>
<evidence type="ECO:0000313" key="14">
    <source>
        <dbReference type="EMBL" id="RLN15324.1"/>
    </source>
</evidence>
<dbReference type="STRING" id="325452.A0A421GRK7"/>
<dbReference type="GO" id="GO:0005789">
    <property type="term" value="C:endoplasmic reticulum membrane"/>
    <property type="evidence" value="ECO:0007669"/>
    <property type="project" value="UniProtKB-SubCell"/>
</dbReference>
<dbReference type="EMBL" id="MBDN02000104">
    <property type="protein sequence ID" value="RLN80599.1"/>
    <property type="molecule type" value="Genomic_DNA"/>
</dbReference>
<proteinExistence type="inferred from homology"/>
<dbReference type="GO" id="GO:0000026">
    <property type="term" value="F:alpha-1,2-mannosyltransferase activity"/>
    <property type="evidence" value="ECO:0007669"/>
    <property type="project" value="TreeGrafter"/>
</dbReference>
<feature type="transmembrane region" description="Helical" evidence="11">
    <location>
        <begin position="228"/>
        <end position="252"/>
    </location>
</feature>
<keyword evidence="4 11" id="KW-0328">Glycosyltransferase</keyword>
<evidence type="ECO:0000313" key="15">
    <source>
        <dbReference type="EMBL" id="RLN80599.1"/>
    </source>
</evidence>
<feature type="transmembrane region" description="Helical" evidence="11">
    <location>
        <begin position="146"/>
        <end position="162"/>
    </location>
</feature>